<feature type="compositionally biased region" description="Basic and acidic residues" evidence="3">
    <location>
        <begin position="102"/>
        <end position="113"/>
    </location>
</feature>
<dbReference type="OrthoDB" id="667871at2759"/>
<dbReference type="UniPathway" id="UPA00143"/>
<dbReference type="AlphaFoldDB" id="A0A2I4ER56"/>
<dbReference type="GO" id="GO:0016567">
    <property type="term" value="P:protein ubiquitination"/>
    <property type="evidence" value="ECO:0007669"/>
    <property type="project" value="UniProtKB-UniPathway"/>
</dbReference>
<evidence type="ECO:0000313" key="4">
    <source>
        <dbReference type="Proteomes" id="UP000235220"/>
    </source>
</evidence>
<sequence>MPIFPFPIPQISKRFFITISSQMSSEDIGMGPSHPHHLVFQDEALPLRFKTQNLTGFVDDKLFFSPNQGAHFRRSDWNANGTATTPSTDESDDEDEEDGNVELERLVGGHEESGTNNNSTGKNIDRNIHANTSNGRGSVHGGTDKMENGKAKNHHSTFVGSTSSRAVLLKDGSVSQSVNDATSEDHHHQLGSLRLGGYQDAVTIAEPDHGELYYSQYLQATEGSTAVAAGHKDTVVVVDNSGGFSGRKDVFMSTESGESLREILSDPITGALMDDAMILPCGHSFGGGGMKHVTRTKACSTCSQSISGDSIAPNLSLRAAVQAFLQEEELQFYRSSKRRRESFDQDKGGYGDSTLKYTPRGRGVQFPFAVTDRVIIKMDQGNKRTPLRFVGCEAIVTTQCLNGWYVVKTLDNAESVKLQYRSLAKVSDDASSKSMPSKMAPNWL</sequence>
<organism evidence="4 5">
    <name type="scientific">Juglans regia</name>
    <name type="common">English walnut</name>
    <dbReference type="NCBI Taxonomy" id="51240"/>
    <lineage>
        <taxon>Eukaryota</taxon>
        <taxon>Viridiplantae</taxon>
        <taxon>Streptophyta</taxon>
        <taxon>Embryophyta</taxon>
        <taxon>Tracheophyta</taxon>
        <taxon>Spermatophyta</taxon>
        <taxon>Magnoliopsida</taxon>
        <taxon>eudicotyledons</taxon>
        <taxon>Gunneridae</taxon>
        <taxon>Pentapetalae</taxon>
        <taxon>rosids</taxon>
        <taxon>fabids</taxon>
        <taxon>Fagales</taxon>
        <taxon>Juglandaceae</taxon>
        <taxon>Juglans</taxon>
    </lineage>
</organism>
<dbReference type="KEGG" id="jre:108991911"/>
<dbReference type="SUPFAM" id="SSF57850">
    <property type="entry name" value="RING/U-box"/>
    <property type="match status" value="1"/>
</dbReference>
<accession>A0A2I4ER56</accession>
<name>A0A2I4ER56_JUGRE</name>
<dbReference type="FunCoup" id="A0A2I4ER56">
    <property type="interactions" value="2783"/>
</dbReference>
<dbReference type="Pfam" id="PF23112">
    <property type="entry name" value="PUB62-63_C"/>
    <property type="match status" value="1"/>
</dbReference>
<dbReference type="GO" id="GO:0004842">
    <property type="term" value="F:ubiquitin-protein transferase activity"/>
    <property type="evidence" value="ECO:0007669"/>
    <property type="project" value="InterPro"/>
</dbReference>
<dbReference type="InterPro" id="IPR057649">
    <property type="entry name" value="PUB62-63_C"/>
</dbReference>
<dbReference type="Gramene" id="Jr07_38930_p1">
    <property type="protein sequence ID" value="cds.Jr07_38930_p1"/>
    <property type="gene ID" value="Jr07_38930"/>
</dbReference>
<protein>
    <submittedName>
        <fullName evidence="5">U-box domain-containing protein 62-like isoform X1</fullName>
    </submittedName>
</protein>
<gene>
    <name evidence="5" type="primary">LOC108991911</name>
</gene>
<evidence type="ECO:0000256" key="1">
    <source>
        <dbReference type="ARBA" id="ARBA00004906"/>
    </source>
</evidence>
<feature type="compositionally biased region" description="Polar residues" evidence="3">
    <location>
        <begin position="77"/>
        <end position="88"/>
    </location>
</feature>
<keyword evidence="2" id="KW-0808">Transferase</keyword>
<dbReference type="Proteomes" id="UP000235220">
    <property type="component" value="Chromosome 7"/>
</dbReference>
<dbReference type="PANTHER" id="PTHR33644">
    <property type="entry name" value="U-BOX DOMAIN-CONTAINING PROTEIN 62-RELATED"/>
    <property type="match status" value="1"/>
</dbReference>
<dbReference type="PROSITE" id="PS51698">
    <property type="entry name" value="U_BOX"/>
    <property type="match status" value="1"/>
</dbReference>
<comment type="pathway">
    <text evidence="1">Protein modification; protein ubiquitination.</text>
</comment>
<dbReference type="InterPro" id="IPR003613">
    <property type="entry name" value="Ubox_domain"/>
</dbReference>
<proteinExistence type="predicted"/>
<evidence type="ECO:0000256" key="3">
    <source>
        <dbReference type="SAM" id="MobiDB-lite"/>
    </source>
</evidence>
<dbReference type="GeneID" id="108991911"/>
<dbReference type="InterPro" id="IPR013083">
    <property type="entry name" value="Znf_RING/FYVE/PHD"/>
</dbReference>
<dbReference type="PANTHER" id="PTHR33644:SF5">
    <property type="entry name" value="U-BOX DOMAIN-CONTAINING PROTEIN 62"/>
    <property type="match status" value="1"/>
</dbReference>
<evidence type="ECO:0000256" key="2">
    <source>
        <dbReference type="ARBA" id="ARBA00022679"/>
    </source>
</evidence>
<evidence type="ECO:0000313" key="5">
    <source>
        <dbReference type="RefSeq" id="XP_018821873.2"/>
    </source>
</evidence>
<feature type="compositionally biased region" description="Acidic residues" evidence="3">
    <location>
        <begin position="89"/>
        <end position="101"/>
    </location>
</feature>
<reference evidence="5" key="1">
    <citation type="submission" date="2025-08" db="UniProtKB">
        <authorList>
            <consortium name="RefSeq"/>
        </authorList>
    </citation>
    <scope>IDENTIFICATION</scope>
    <source>
        <tissue evidence="5">Leaves</tissue>
    </source>
</reference>
<dbReference type="RefSeq" id="XP_018821873.2">
    <property type="nucleotide sequence ID" value="XM_018966328.2"/>
</dbReference>
<keyword evidence="4" id="KW-1185">Reference proteome</keyword>
<dbReference type="Gene3D" id="3.30.40.10">
    <property type="entry name" value="Zinc/RING finger domain, C3HC4 (zinc finger)"/>
    <property type="match status" value="1"/>
</dbReference>
<feature type="region of interest" description="Disordered" evidence="3">
    <location>
        <begin position="71"/>
        <end position="160"/>
    </location>
</feature>
<dbReference type="STRING" id="51240.A0A2I4ER56"/>
<dbReference type="Pfam" id="PF04564">
    <property type="entry name" value="U-box"/>
    <property type="match status" value="1"/>
</dbReference>